<feature type="region of interest" description="Disordered" evidence="1">
    <location>
        <begin position="137"/>
        <end position="160"/>
    </location>
</feature>
<proteinExistence type="predicted"/>
<dbReference type="AlphaFoldDB" id="A0A3L6TV12"/>
<organism evidence="2 3">
    <name type="scientific">Panicum miliaceum</name>
    <name type="common">Proso millet</name>
    <name type="synonym">Broomcorn millet</name>
    <dbReference type="NCBI Taxonomy" id="4540"/>
    <lineage>
        <taxon>Eukaryota</taxon>
        <taxon>Viridiplantae</taxon>
        <taxon>Streptophyta</taxon>
        <taxon>Embryophyta</taxon>
        <taxon>Tracheophyta</taxon>
        <taxon>Spermatophyta</taxon>
        <taxon>Magnoliopsida</taxon>
        <taxon>Liliopsida</taxon>
        <taxon>Poales</taxon>
        <taxon>Poaceae</taxon>
        <taxon>PACMAD clade</taxon>
        <taxon>Panicoideae</taxon>
        <taxon>Panicodae</taxon>
        <taxon>Paniceae</taxon>
        <taxon>Panicinae</taxon>
        <taxon>Panicum</taxon>
        <taxon>Panicum sect. Panicum</taxon>
    </lineage>
</organism>
<dbReference type="Proteomes" id="UP000275267">
    <property type="component" value="Unassembled WGS sequence"/>
</dbReference>
<protein>
    <submittedName>
        <fullName evidence="2">Uncharacterized protein</fullName>
    </submittedName>
</protein>
<dbReference type="EMBL" id="PQIB02000001">
    <property type="protein sequence ID" value="RLN42878.1"/>
    <property type="molecule type" value="Genomic_DNA"/>
</dbReference>
<accession>A0A3L6TV12</accession>
<reference evidence="3" key="1">
    <citation type="journal article" date="2019" name="Nat. Commun.">
        <title>The genome of broomcorn millet.</title>
        <authorList>
            <person name="Zou C."/>
            <person name="Miki D."/>
            <person name="Li D."/>
            <person name="Tang Q."/>
            <person name="Xiao L."/>
            <person name="Rajput S."/>
            <person name="Deng P."/>
            <person name="Jia W."/>
            <person name="Huang R."/>
            <person name="Zhang M."/>
            <person name="Sun Y."/>
            <person name="Hu J."/>
            <person name="Fu X."/>
            <person name="Schnable P.S."/>
            <person name="Li F."/>
            <person name="Zhang H."/>
            <person name="Feng B."/>
            <person name="Zhu X."/>
            <person name="Liu R."/>
            <person name="Schnable J.C."/>
            <person name="Zhu J.-K."/>
            <person name="Zhang H."/>
        </authorList>
    </citation>
    <scope>NUCLEOTIDE SEQUENCE [LARGE SCALE GENOMIC DNA]</scope>
</reference>
<name>A0A3L6TV12_PANMI</name>
<gene>
    <name evidence="2" type="ORF">C2845_PM01G32020</name>
</gene>
<dbReference type="OrthoDB" id="696368at2759"/>
<evidence type="ECO:0000256" key="1">
    <source>
        <dbReference type="SAM" id="MobiDB-lite"/>
    </source>
</evidence>
<evidence type="ECO:0000313" key="2">
    <source>
        <dbReference type="EMBL" id="RLN42878.1"/>
    </source>
</evidence>
<keyword evidence="3" id="KW-1185">Reference proteome</keyword>
<evidence type="ECO:0000313" key="3">
    <source>
        <dbReference type="Proteomes" id="UP000275267"/>
    </source>
</evidence>
<sequence>MDSGDCPPWIDPGSAFRLVVKVGAYVADGEYGLVDMAEQHHDIWFDRNTEYSLARFTEDLATKIIWGPSQTVSFWVLDQDTGSEWKLGRDEHVQQMIKDGWDERQAFLVVDVVSKDSSYANAFSDASKGRCVSGVTNETNAEPNDVEGCGETHISPPPPH</sequence>
<comment type="caution">
    <text evidence="2">The sequence shown here is derived from an EMBL/GenBank/DDBJ whole genome shotgun (WGS) entry which is preliminary data.</text>
</comment>